<dbReference type="AlphaFoldDB" id="A0A1F6H1N0"/>
<evidence type="ECO:0000313" key="2">
    <source>
        <dbReference type="EMBL" id="OGH04246.1"/>
    </source>
</evidence>
<feature type="domain" description="Transglutaminase-like" evidence="1">
    <location>
        <begin position="177"/>
        <end position="247"/>
    </location>
</feature>
<dbReference type="Gene3D" id="3.10.620.30">
    <property type="match status" value="1"/>
</dbReference>
<dbReference type="InterPro" id="IPR002931">
    <property type="entry name" value="Transglutaminase-like"/>
</dbReference>
<dbReference type="InterPro" id="IPR038765">
    <property type="entry name" value="Papain-like_cys_pep_sf"/>
</dbReference>
<dbReference type="SMART" id="SM00460">
    <property type="entry name" value="TGc"/>
    <property type="match status" value="1"/>
</dbReference>
<dbReference type="InterPro" id="IPR013589">
    <property type="entry name" value="Bac_transglu_N"/>
</dbReference>
<sequence>MIYEITHTTLYDYSEPVSLSYNEARLCPRSFSHQVCQKSEITVSPRAMDYSERRDIFGNKVSFFTLQEPHQKMQVTMSSLVNVETLDAPVSGDHLSPWEEAVGYLSQPSSLKLVEAKGFTFASPLLPLLPEVYEYAKSSFTPRRYLMDAALDLMDRIHRDFAYTAGATSISTPLSQVLHKRQGVCQDFAHLAIACLRSMGLAARYVSGYLETLPPVGKPKLVGVDASHAWFSLFVPHEGWVDFDPTNNLIPNDRHITCAWGRDYADVTPLKGVLYGGGTHQLKVSVDVRNLTPQRPSVRG</sequence>
<evidence type="ECO:0000313" key="3">
    <source>
        <dbReference type="Proteomes" id="UP000177583"/>
    </source>
</evidence>
<name>A0A1F6H1N0_9PROT</name>
<comment type="caution">
    <text evidence="2">The sequence shown here is derived from an EMBL/GenBank/DDBJ whole genome shotgun (WGS) entry which is preliminary data.</text>
</comment>
<reference evidence="2 3" key="1">
    <citation type="journal article" date="2016" name="Nat. Commun.">
        <title>Thousands of microbial genomes shed light on interconnected biogeochemical processes in an aquifer system.</title>
        <authorList>
            <person name="Anantharaman K."/>
            <person name="Brown C.T."/>
            <person name="Hug L.A."/>
            <person name="Sharon I."/>
            <person name="Castelle C.J."/>
            <person name="Probst A.J."/>
            <person name="Thomas B.C."/>
            <person name="Singh A."/>
            <person name="Wilkins M.J."/>
            <person name="Karaoz U."/>
            <person name="Brodie E.L."/>
            <person name="Williams K.H."/>
            <person name="Hubbard S.S."/>
            <person name="Banfield J.F."/>
        </authorList>
    </citation>
    <scope>NUCLEOTIDE SEQUENCE [LARGE SCALE GENOMIC DNA]</scope>
</reference>
<dbReference type="Pfam" id="PF08379">
    <property type="entry name" value="Bact_transglu_N"/>
    <property type="match status" value="1"/>
</dbReference>
<organism evidence="2 3">
    <name type="scientific">Candidatus Lambdaproteobacteria bacterium RIFOXYD2_FULL_56_26</name>
    <dbReference type="NCBI Taxonomy" id="1817773"/>
    <lineage>
        <taxon>Bacteria</taxon>
        <taxon>Pseudomonadati</taxon>
        <taxon>Pseudomonadota</taxon>
        <taxon>Candidatus Lambdaproteobacteria</taxon>
    </lineage>
</organism>
<dbReference type="Pfam" id="PF01841">
    <property type="entry name" value="Transglut_core"/>
    <property type="match status" value="1"/>
</dbReference>
<accession>A0A1F6H1N0</accession>
<protein>
    <submittedName>
        <fullName evidence="2">Transglutaminase</fullName>
    </submittedName>
</protein>
<proteinExistence type="predicted"/>
<dbReference type="PANTHER" id="PTHR33490">
    <property type="entry name" value="BLR5614 PROTEIN-RELATED"/>
    <property type="match status" value="1"/>
</dbReference>
<dbReference type="PANTHER" id="PTHR33490:SF7">
    <property type="entry name" value="BLR2979 PROTEIN"/>
    <property type="match status" value="1"/>
</dbReference>
<dbReference type="EMBL" id="MFNF01000005">
    <property type="protein sequence ID" value="OGH04246.1"/>
    <property type="molecule type" value="Genomic_DNA"/>
</dbReference>
<gene>
    <name evidence="2" type="ORF">A2557_10595</name>
</gene>
<dbReference type="Proteomes" id="UP000177583">
    <property type="component" value="Unassembled WGS sequence"/>
</dbReference>
<evidence type="ECO:0000259" key="1">
    <source>
        <dbReference type="SMART" id="SM00460"/>
    </source>
</evidence>
<dbReference type="SUPFAM" id="SSF54001">
    <property type="entry name" value="Cysteine proteinases"/>
    <property type="match status" value="1"/>
</dbReference>